<name>A0ABZ1C9A2_9BACT</name>
<dbReference type="RefSeq" id="WP_221028796.1">
    <property type="nucleotide sequence ID" value="NZ_CP139781.1"/>
</dbReference>
<evidence type="ECO:0000313" key="2">
    <source>
        <dbReference type="EMBL" id="WRQ88174.1"/>
    </source>
</evidence>
<evidence type="ECO:0000313" key="3">
    <source>
        <dbReference type="Proteomes" id="UP000738431"/>
    </source>
</evidence>
<protein>
    <recommendedName>
        <fullName evidence="4">Prepilin-type N-terminal cleavage/methylation domain-containing protein</fullName>
    </recommendedName>
</protein>
<evidence type="ECO:0000256" key="1">
    <source>
        <dbReference type="SAM" id="Phobius"/>
    </source>
</evidence>
<keyword evidence="1" id="KW-0472">Membrane</keyword>
<gene>
    <name evidence="2" type="ORF">K1X11_002060</name>
</gene>
<feature type="transmembrane region" description="Helical" evidence="1">
    <location>
        <begin position="21"/>
        <end position="44"/>
    </location>
</feature>
<evidence type="ECO:0008006" key="4">
    <source>
        <dbReference type="Google" id="ProtNLM"/>
    </source>
</evidence>
<organism evidence="2 3">
    <name type="scientific">Actomonas aquatica</name>
    <dbReference type="NCBI Taxonomy" id="2866162"/>
    <lineage>
        <taxon>Bacteria</taxon>
        <taxon>Pseudomonadati</taxon>
        <taxon>Verrucomicrobiota</taxon>
        <taxon>Opitutia</taxon>
        <taxon>Opitutales</taxon>
        <taxon>Opitutaceae</taxon>
        <taxon>Actomonas</taxon>
    </lineage>
</organism>
<keyword evidence="3" id="KW-1185">Reference proteome</keyword>
<keyword evidence="1" id="KW-1133">Transmembrane helix</keyword>
<accession>A0ABZ1C9A2</accession>
<reference evidence="2 3" key="1">
    <citation type="submission" date="2023-12" db="EMBL/GenBank/DDBJ databases">
        <title>Description of an unclassified Opitutus bacterium of Verrucomicrobiota.</title>
        <authorList>
            <person name="Zhang D.-F."/>
        </authorList>
    </citation>
    <scope>NUCLEOTIDE SEQUENCE [LARGE SCALE GENOMIC DNA]</scope>
    <source>
        <strain evidence="2 3">WL0086</strain>
    </source>
</reference>
<dbReference type="Proteomes" id="UP000738431">
    <property type="component" value="Chromosome"/>
</dbReference>
<keyword evidence="1" id="KW-0812">Transmembrane</keyword>
<sequence>MPRSSRPLSRRLRARARHAYTLAEILVALTVSGFVTSAGLWLLLEGVKSSARTTNATVNDLTQWGIASRLWIDSRVANGISIYTDDTSNSLERWLRKQVDQRGNFIVFSLSTVNGSNQTVYSKLSGYVYDADEDKIFRFDYPVPAADQASAKPLEAILTDRRAAIMATYQAVASDITLANNDGLFICRAVGTAASLSCVVTSSTGNDASLAKEKTIEATFYVRS</sequence>
<proteinExistence type="predicted"/>
<dbReference type="EMBL" id="CP139781">
    <property type="protein sequence ID" value="WRQ88174.1"/>
    <property type="molecule type" value="Genomic_DNA"/>
</dbReference>